<accession>A0AAV9V9Q3</accession>
<feature type="chain" id="PRO_5043429539" evidence="3">
    <location>
        <begin position="27"/>
        <end position="662"/>
    </location>
</feature>
<dbReference type="Proteomes" id="UP001373714">
    <property type="component" value="Unassembled WGS sequence"/>
</dbReference>
<organism evidence="4 5">
    <name type="scientific">Orbilia blumenaviensis</name>
    <dbReference type="NCBI Taxonomy" id="1796055"/>
    <lineage>
        <taxon>Eukaryota</taxon>
        <taxon>Fungi</taxon>
        <taxon>Dikarya</taxon>
        <taxon>Ascomycota</taxon>
        <taxon>Pezizomycotina</taxon>
        <taxon>Orbiliomycetes</taxon>
        <taxon>Orbiliales</taxon>
        <taxon>Orbiliaceae</taxon>
        <taxon>Orbilia</taxon>
    </lineage>
</organism>
<gene>
    <name evidence="4" type="ORF">TWF730_008030</name>
</gene>
<evidence type="ECO:0000256" key="3">
    <source>
        <dbReference type="SAM" id="SignalP"/>
    </source>
</evidence>
<evidence type="ECO:0000256" key="1">
    <source>
        <dbReference type="SAM" id="Coils"/>
    </source>
</evidence>
<keyword evidence="3" id="KW-0732">Signal</keyword>
<evidence type="ECO:0000256" key="2">
    <source>
        <dbReference type="SAM" id="MobiDB-lite"/>
    </source>
</evidence>
<proteinExistence type="predicted"/>
<evidence type="ECO:0000313" key="5">
    <source>
        <dbReference type="Proteomes" id="UP001373714"/>
    </source>
</evidence>
<dbReference type="EMBL" id="JAVHNS010000004">
    <property type="protein sequence ID" value="KAK6358707.1"/>
    <property type="molecule type" value="Genomic_DNA"/>
</dbReference>
<feature type="coiled-coil region" evidence="1">
    <location>
        <begin position="433"/>
        <end position="464"/>
    </location>
</feature>
<feature type="region of interest" description="Disordered" evidence="2">
    <location>
        <begin position="622"/>
        <end position="662"/>
    </location>
</feature>
<dbReference type="AlphaFoldDB" id="A0AAV9V9Q3"/>
<keyword evidence="5" id="KW-1185">Reference proteome</keyword>
<feature type="compositionally biased region" description="Polar residues" evidence="2">
    <location>
        <begin position="641"/>
        <end position="653"/>
    </location>
</feature>
<evidence type="ECO:0000313" key="4">
    <source>
        <dbReference type="EMBL" id="KAK6358707.1"/>
    </source>
</evidence>
<protein>
    <submittedName>
        <fullName evidence="4">Uncharacterized protein</fullName>
    </submittedName>
</protein>
<reference evidence="4 5" key="1">
    <citation type="submission" date="2019-10" db="EMBL/GenBank/DDBJ databases">
        <authorList>
            <person name="Palmer J.M."/>
        </authorList>
    </citation>
    <scope>NUCLEOTIDE SEQUENCE [LARGE SCALE GENOMIC DNA]</scope>
    <source>
        <strain evidence="4 5">TWF730</strain>
    </source>
</reference>
<comment type="caution">
    <text evidence="4">The sequence shown here is derived from an EMBL/GenBank/DDBJ whole genome shotgun (WGS) entry which is preliminary data.</text>
</comment>
<feature type="region of interest" description="Disordered" evidence="2">
    <location>
        <begin position="314"/>
        <end position="348"/>
    </location>
</feature>
<name>A0AAV9V9Q3_9PEZI</name>
<feature type="signal peptide" evidence="3">
    <location>
        <begin position="1"/>
        <end position="26"/>
    </location>
</feature>
<keyword evidence="1" id="KW-0175">Coiled coil</keyword>
<sequence>MSRTKISGSTLRTIVLFLGWSSVTDAYYFAAVRSSPTQPQGLPFWGWQPLGEADDMGCKVGGSQQLGWLQAFGVLNQHPPPPRRPNGEAEGFIFYSDANCQLAQSDKILYIKFNPASALPQVVSFRNLAWETDVDTSISLADNKYQSYREVRTNDLDLQQILPQEIQLPTTYVYPAVPFTDEGQTSWGGELMAEAVTTLNVIPVQQGMVANPQVTIFDALLSLMSGLGQDLATQQQLLGLADERLQFPGMGVQPPNVGTQVASPSRVLDFDTINMNVRTLQNRNPNPGLAQDVGMNIEQQQGTGDTMRRINLPLYGDTDNNQPIGRTQRGRFKHPFYDNEESEPDNSRIDDEENMEFKLDNFESLRERFDAHRMMLDLMTAWSAVLEDNENIRLTAQRRFDQDPDERVRNMLRDAIKIMSNGVEWVDHVQLTTEELITAQNDYLEAMEELEEERIREAEVYQNEIDAIQRFRSEYESTFIPSQEETTRYERSITAIEQARELYEGSIARLESTYLHYSWDFQQNEHDYYNYYAKVFSYLRNLEIQLKGLQDQLGLGSQSPVIINGVQDDYTGEVYQLPTSYVEQIELIGIDGGNDLNVAQDYEERKEQSDEGEEIEFQQQAINSSPEGSGDVVNYAEGLNVNPQPSDFNFDNLNQDREDELS</sequence>